<dbReference type="RefSeq" id="WP_192557561.1">
    <property type="nucleotide sequence ID" value="NZ_JACZZA010000016.1"/>
</dbReference>
<dbReference type="PIRSF" id="PIRSF031679">
    <property type="entry name" value="Mtase_Alr7345_prd"/>
    <property type="match status" value="1"/>
</dbReference>
<keyword evidence="2" id="KW-0808">Transferase</keyword>
<keyword evidence="1" id="KW-0732">Signal</keyword>
<proteinExistence type="predicted"/>
<evidence type="ECO:0000313" key="2">
    <source>
        <dbReference type="EMBL" id="MBE1162718.1"/>
    </source>
</evidence>
<dbReference type="GO" id="GO:0008168">
    <property type="term" value="F:methyltransferase activity"/>
    <property type="evidence" value="ECO:0007669"/>
    <property type="project" value="UniProtKB-KW"/>
</dbReference>
<feature type="signal peptide" evidence="1">
    <location>
        <begin position="1"/>
        <end position="23"/>
    </location>
</feature>
<dbReference type="Gene3D" id="3.40.50.150">
    <property type="entry name" value="Vaccinia Virus protein VP39"/>
    <property type="match status" value="1"/>
</dbReference>
<dbReference type="SUPFAM" id="SSF53335">
    <property type="entry name" value="S-adenosyl-L-methionine-dependent methyltransferases"/>
    <property type="match status" value="1"/>
</dbReference>
<sequence length="258" mass="27680">MKLAPLFAAALAFLVLAGIPVLAAPPRPALPSMLALAVADPNRPADQRAQDAERKPIETLQFADLRRGEKVIDLMPGTGYYTRLFSKVVGTNGSVYAVLPAEMDKVATKDLPALRSFAGTPAYANVTVQVPPVANLDLPKGVDLVWTSQNYHDLHDPFMGSPDIARINKAIYDALKPGGTYIVLDHTAAAGTGIAKTNDLHRIDPAAVKAEVTAAGFEYVGESDVLSNPADDHTLPVFDKTIKGKTDKFILKFRKPLI</sequence>
<dbReference type="Proteomes" id="UP000651010">
    <property type="component" value="Unassembled WGS sequence"/>
</dbReference>
<accession>A0ABR9GFB6</accession>
<dbReference type="GO" id="GO:0032259">
    <property type="term" value="P:methylation"/>
    <property type="evidence" value="ECO:0007669"/>
    <property type="project" value="UniProtKB-KW"/>
</dbReference>
<dbReference type="EMBL" id="JACZZA010000016">
    <property type="protein sequence ID" value="MBE1162718.1"/>
    <property type="molecule type" value="Genomic_DNA"/>
</dbReference>
<name>A0ABR9GFB6_9GAMM</name>
<reference evidence="2 3" key="1">
    <citation type="submission" date="2020-09" db="EMBL/GenBank/DDBJ databases">
        <title>Dyella sp. 7MK23 isolated from forest soil.</title>
        <authorList>
            <person name="Fu J."/>
        </authorList>
    </citation>
    <scope>NUCLEOTIDE SEQUENCE [LARGE SCALE GENOMIC DNA]</scope>
    <source>
        <strain evidence="2 3">7MK23</strain>
    </source>
</reference>
<feature type="chain" id="PRO_5047369752" evidence="1">
    <location>
        <begin position="24"/>
        <end position="258"/>
    </location>
</feature>
<evidence type="ECO:0000256" key="1">
    <source>
        <dbReference type="SAM" id="SignalP"/>
    </source>
</evidence>
<dbReference type="InterPro" id="IPR016980">
    <property type="entry name" value="S-AdoMet-dep_MeTrfase_Alr7345"/>
</dbReference>
<keyword evidence="3" id="KW-1185">Reference proteome</keyword>
<protein>
    <submittedName>
        <fullName evidence="2">Class I SAM-dependent methyltransferase</fullName>
    </submittedName>
</protein>
<keyword evidence="2" id="KW-0489">Methyltransferase</keyword>
<dbReference type="CDD" id="cd02440">
    <property type="entry name" value="AdoMet_MTases"/>
    <property type="match status" value="1"/>
</dbReference>
<evidence type="ECO:0000313" key="3">
    <source>
        <dbReference type="Proteomes" id="UP000651010"/>
    </source>
</evidence>
<organism evidence="2 3">
    <name type="scientific">Dyella acidiphila</name>
    <dbReference type="NCBI Taxonomy" id="2775866"/>
    <lineage>
        <taxon>Bacteria</taxon>
        <taxon>Pseudomonadati</taxon>
        <taxon>Pseudomonadota</taxon>
        <taxon>Gammaproteobacteria</taxon>
        <taxon>Lysobacterales</taxon>
        <taxon>Rhodanobacteraceae</taxon>
        <taxon>Dyella</taxon>
    </lineage>
</organism>
<dbReference type="InterPro" id="IPR029063">
    <property type="entry name" value="SAM-dependent_MTases_sf"/>
</dbReference>
<comment type="caution">
    <text evidence="2">The sequence shown here is derived from an EMBL/GenBank/DDBJ whole genome shotgun (WGS) entry which is preliminary data.</text>
</comment>
<gene>
    <name evidence="2" type="ORF">IGX34_20230</name>
</gene>